<dbReference type="AlphaFoldDB" id="A0ABD5X5A0"/>
<gene>
    <name evidence="2" type="ORF">ACFQJ7_10185</name>
</gene>
<keyword evidence="1" id="KW-0472">Membrane</keyword>
<name>A0ABD5X5A0_9EURY</name>
<keyword evidence="1" id="KW-1133">Transmembrane helix</keyword>
<dbReference type="EMBL" id="JBHSZQ010000020">
    <property type="protein sequence ID" value="MFC7126398.1"/>
    <property type="molecule type" value="Genomic_DNA"/>
</dbReference>
<sequence length="182" mass="19600">MISGVQSGDSRGQLVLIAALALTLVLVALGVAYLQLGYNEDVQTVEQRPASQIEAVLERIIDKTATDVPNMFHWSDRDTAAQAVRDELNATSDQLETSRLGAGHLYHITLNDTRTAHWESANCPAGPNRQFGTCETIGGIAVQNRTGRTHVLAAAFDIMITTPNGETAVTVVIKPQAKYDDA</sequence>
<accession>A0ABD5X5A0</accession>
<comment type="caution">
    <text evidence="2">The sequence shown here is derived from an EMBL/GenBank/DDBJ whole genome shotgun (WGS) entry which is preliminary data.</text>
</comment>
<evidence type="ECO:0000313" key="2">
    <source>
        <dbReference type="EMBL" id="MFC7126398.1"/>
    </source>
</evidence>
<dbReference type="RefSeq" id="WP_267635952.1">
    <property type="nucleotide sequence ID" value="NZ_JAODIY010000001.1"/>
</dbReference>
<keyword evidence="1" id="KW-0812">Transmembrane</keyword>
<dbReference type="InterPro" id="IPR055685">
    <property type="entry name" value="DUF7261"/>
</dbReference>
<reference evidence="2 3" key="1">
    <citation type="journal article" date="2014" name="Int. J. Syst. Evol. Microbiol.">
        <title>Complete genome sequence of Corynebacterium casei LMG S-19264T (=DSM 44701T), isolated from a smear-ripened cheese.</title>
        <authorList>
            <consortium name="US DOE Joint Genome Institute (JGI-PGF)"/>
            <person name="Walter F."/>
            <person name="Albersmeier A."/>
            <person name="Kalinowski J."/>
            <person name="Ruckert C."/>
        </authorList>
    </citation>
    <scope>NUCLEOTIDE SEQUENCE [LARGE SCALE GENOMIC DNA]</scope>
    <source>
        <strain evidence="2 3">CGMCC 4.7215</strain>
    </source>
</reference>
<evidence type="ECO:0000256" key="1">
    <source>
        <dbReference type="SAM" id="Phobius"/>
    </source>
</evidence>
<protein>
    <submittedName>
        <fullName evidence="2">Uncharacterized protein</fullName>
    </submittedName>
</protein>
<feature type="transmembrane region" description="Helical" evidence="1">
    <location>
        <begin position="12"/>
        <end position="34"/>
    </location>
</feature>
<organism evidence="2 3">
    <name type="scientific">Halovenus rubra</name>
    <dbReference type="NCBI Taxonomy" id="869890"/>
    <lineage>
        <taxon>Archaea</taxon>
        <taxon>Methanobacteriati</taxon>
        <taxon>Methanobacteriota</taxon>
        <taxon>Stenosarchaea group</taxon>
        <taxon>Halobacteria</taxon>
        <taxon>Halobacteriales</taxon>
        <taxon>Haloarculaceae</taxon>
        <taxon>Halovenus</taxon>
    </lineage>
</organism>
<proteinExistence type="predicted"/>
<dbReference type="Proteomes" id="UP001596414">
    <property type="component" value="Unassembled WGS sequence"/>
</dbReference>
<evidence type="ECO:0000313" key="3">
    <source>
        <dbReference type="Proteomes" id="UP001596414"/>
    </source>
</evidence>
<dbReference type="Pfam" id="PF23922">
    <property type="entry name" value="DUF7261"/>
    <property type="match status" value="1"/>
</dbReference>